<dbReference type="GO" id="GO:0009360">
    <property type="term" value="C:DNA polymerase III complex"/>
    <property type="evidence" value="ECO:0007669"/>
    <property type="project" value="InterPro"/>
</dbReference>
<gene>
    <name evidence="11" type="ORF">F8D48_06675</name>
</gene>
<dbReference type="GO" id="GO:0008408">
    <property type="term" value="F:3'-5' exonuclease activity"/>
    <property type="evidence" value="ECO:0007669"/>
    <property type="project" value="InterPro"/>
</dbReference>
<keyword evidence="8" id="KW-0238">DNA-binding</keyword>
<comment type="caution">
    <text evidence="11">The sequence shown here is derived from an EMBL/GenBank/DDBJ whole genome shotgun (WGS) entry which is preliminary data.</text>
</comment>
<keyword evidence="5" id="KW-0548">Nucleotidyltransferase</keyword>
<dbReference type="Pfam" id="PF00712">
    <property type="entry name" value="DNA_pol3_beta"/>
    <property type="match status" value="1"/>
</dbReference>
<dbReference type="GO" id="GO:0003677">
    <property type="term" value="F:DNA binding"/>
    <property type="evidence" value="ECO:0007669"/>
    <property type="project" value="UniProtKB-KW"/>
</dbReference>
<proteinExistence type="inferred from homology"/>
<dbReference type="GO" id="GO:0003887">
    <property type="term" value="F:DNA-directed DNA polymerase activity"/>
    <property type="evidence" value="ECO:0007669"/>
    <property type="project" value="UniProtKB-KW"/>
</dbReference>
<dbReference type="SUPFAM" id="SSF55979">
    <property type="entry name" value="DNA clamp"/>
    <property type="match status" value="3"/>
</dbReference>
<organism evidence="11 12">
    <name type="scientific">Adlercreutzia muris</name>
    <dbReference type="NCBI Taxonomy" id="1796610"/>
    <lineage>
        <taxon>Bacteria</taxon>
        <taxon>Bacillati</taxon>
        <taxon>Actinomycetota</taxon>
        <taxon>Coriobacteriia</taxon>
        <taxon>Eggerthellales</taxon>
        <taxon>Eggerthellaceae</taxon>
        <taxon>Adlercreutzia</taxon>
    </lineage>
</organism>
<evidence type="ECO:0000313" key="12">
    <source>
        <dbReference type="Proteomes" id="UP000479639"/>
    </source>
</evidence>
<comment type="similarity">
    <text evidence="2">Belongs to the beta sliding clamp family.</text>
</comment>
<dbReference type="AlphaFoldDB" id="A0A7C8BSD9"/>
<dbReference type="RefSeq" id="WP_151430634.1">
    <property type="nucleotide sequence ID" value="NZ_JANJZI010000003.1"/>
</dbReference>
<evidence type="ECO:0000256" key="2">
    <source>
        <dbReference type="ARBA" id="ARBA00010752"/>
    </source>
</evidence>
<keyword evidence="12" id="KW-1185">Reference proteome</keyword>
<dbReference type="Proteomes" id="UP000479639">
    <property type="component" value="Unassembled WGS sequence"/>
</dbReference>
<dbReference type="InterPro" id="IPR022635">
    <property type="entry name" value="DNA_polIII_beta_C"/>
</dbReference>
<evidence type="ECO:0000256" key="4">
    <source>
        <dbReference type="ARBA" id="ARBA00022679"/>
    </source>
</evidence>
<dbReference type="GO" id="GO:0005737">
    <property type="term" value="C:cytoplasm"/>
    <property type="evidence" value="ECO:0007669"/>
    <property type="project" value="UniProtKB-SubCell"/>
</dbReference>
<evidence type="ECO:0000256" key="3">
    <source>
        <dbReference type="ARBA" id="ARBA00022490"/>
    </source>
</evidence>
<dbReference type="EMBL" id="WAJS01000017">
    <property type="protein sequence ID" value="KAB1647971.1"/>
    <property type="molecule type" value="Genomic_DNA"/>
</dbReference>
<evidence type="ECO:0000259" key="10">
    <source>
        <dbReference type="Pfam" id="PF02768"/>
    </source>
</evidence>
<dbReference type="InterPro" id="IPR001001">
    <property type="entry name" value="DNA_polIII_beta"/>
</dbReference>
<accession>A0A7C8BSD9</accession>
<evidence type="ECO:0000256" key="7">
    <source>
        <dbReference type="ARBA" id="ARBA00022932"/>
    </source>
</evidence>
<dbReference type="Gene3D" id="3.10.150.10">
    <property type="entry name" value="DNA Polymerase III, subunit A, domain 2"/>
    <property type="match status" value="1"/>
</dbReference>
<keyword evidence="7" id="KW-0239">DNA-directed DNA polymerase</keyword>
<dbReference type="InterPro" id="IPR022634">
    <property type="entry name" value="DNA_polIII_beta_N"/>
</dbReference>
<dbReference type="CDD" id="cd00140">
    <property type="entry name" value="beta_clamp"/>
    <property type="match status" value="1"/>
</dbReference>
<comment type="subcellular location">
    <subcellularLocation>
        <location evidence="1">Cytoplasm</location>
    </subcellularLocation>
</comment>
<name>A0A7C8BSD9_9ACTN</name>
<dbReference type="GO" id="GO:0006271">
    <property type="term" value="P:DNA strand elongation involved in DNA replication"/>
    <property type="evidence" value="ECO:0007669"/>
    <property type="project" value="TreeGrafter"/>
</dbReference>
<feature type="domain" description="DNA polymerase III beta sliding clamp N-terminal" evidence="9">
    <location>
        <begin position="1"/>
        <end position="115"/>
    </location>
</feature>
<protein>
    <recommendedName>
        <fullName evidence="13">DNA polymerase III subunit beta</fullName>
    </recommendedName>
</protein>
<evidence type="ECO:0000256" key="6">
    <source>
        <dbReference type="ARBA" id="ARBA00022705"/>
    </source>
</evidence>
<evidence type="ECO:0008006" key="13">
    <source>
        <dbReference type="Google" id="ProtNLM"/>
    </source>
</evidence>
<sequence>MIVTIDRDELRRAMASPCKIAKGQRDSHLACVLLTAKGDALAVEANDLEESCSTSVAALVEEEGQVLVSAKSLDSIVKSMSDGAVTVSGSDGSVSVSCGRASFDVPSLDPSDFPPFPAPEDGCSVTVAADSLAALVKACSWACADEGKGAGSGAGRTVEGVLVESGGGSLRLTGTDGLAMVRAKCDAPGVGEMRVPFPPGFLAAAAASCAGSDITLSASRNQLRASGPGVVITARGYSGEYPPVDRFFEGEENCSVRIGRASALDAARRAAVIPGSNPVTLGFDDSGATFVRASDRESMRETVDAEVSSPCEIGLNARCLVEVLACLGDGAVSISMQDPLKPFILRAGSTEALLMPVRLR</sequence>
<dbReference type="PANTHER" id="PTHR30478:SF0">
    <property type="entry name" value="BETA SLIDING CLAMP"/>
    <property type="match status" value="1"/>
</dbReference>
<reference evidence="11 12" key="1">
    <citation type="submission" date="2019-09" db="EMBL/GenBank/DDBJ databases">
        <title>Whole genome shotgun sequencing (WGS) of Ellagibacter isourolithinifaciens DSM 104140(T) and Adlercreutzia muris DSM 29508(T).</title>
        <authorList>
            <person name="Stoll D.A."/>
            <person name="Danylec N."/>
            <person name="Huch M."/>
        </authorList>
    </citation>
    <scope>NUCLEOTIDE SEQUENCE [LARGE SCALE GENOMIC DNA]</scope>
    <source>
        <strain evidence="11 12">DSM 29508</strain>
    </source>
</reference>
<dbReference type="InterPro" id="IPR046938">
    <property type="entry name" value="DNA_clamp_sf"/>
</dbReference>
<evidence type="ECO:0000256" key="5">
    <source>
        <dbReference type="ARBA" id="ARBA00022695"/>
    </source>
</evidence>
<dbReference type="PANTHER" id="PTHR30478">
    <property type="entry name" value="DNA POLYMERASE III SUBUNIT BETA"/>
    <property type="match status" value="1"/>
</dbReference>
<evidence type="ECO:0000259" key="9">
    <source>
        <dbReference type="Pfam" id="PF00712"/>
    </source>
</evidence>
<evidence type="ECO:0000256" key="8">
    <source>
        <dbReference type="ARBA" id="ARBA00023125"/>
    </source>
</evidence>
<dbReference type="Pfam" id="PF02768">
    <property type="entry name" value="DNA_pol3_beta_3"/>
    <property type="match status" value="1"/>
</dbReference>
<feature type="domain" description="DNA polymerase III beta sliding clamp C-terminal" evidence="10">
    <location>
        <begin position="254"/>
        <end position="349"/>
    </location>
</feature>
<keyword evidence="6" id="KW-0235">DNA replication</keyword>
<evidence type="ECO:0000256" key="1">
    <source>
        <dbReference type="ARBA" id="ARBA00004496"/>
    </source>
</evidence>
<keyword evidence="4" id="KW-0808">Transferase</keyword>
<evidence type="ECO:0000313" key="11">
    <source>
        <dbReference type="EMBL" id="KAB1647971.1"/>
    </source>
</evidence>
<dbReference type="Gene3D" id="3.70.10.10">
    <property type="match status" value="1"/>
</dbReference>
<dbReference type="SMART" id="SM00480">
    <property type="entry name" value="POL3Bc"/>
    <property type="match status" value="1"/>
</dbReference>
<keyword evidence="3" id="KW-0963">Cytoplasm</keyword>